<evidence type="ECO:0000256" key="11">
    <source>
        <dbReference type="ARBA" id="ARBA00023242"/>
    </source>
</evidence>
<feature type="domain" description="C2H2-type" evidence="14">
    <location>
        <begin position="193"/>
        <end position="220"/>
    </location>
</feature>
<keyword evidence="10" id="KW-0804">Transcription</keyword>
<dbReference type="FunFam" id="3.30.160.60:FF:000100">
    <property type="entry name" value="Zinc finger 45-like"/>
    <property type="match status" value="2"/>
</dbReference>
<keyword evidence="5" id="KW-0677">Repeat</keyword>
<feature type="domain" description="C2H2-type" evidence="14">
    <location>
        <begin position="248"/>
        <end position="275"/>
    </location>
</feature>
<keyword evidence="4" id="KW-0479">Metal-binding</keyword>
<accession>A0A8X6HL60</accession>
<keyword evidence="7" id="KW-0862">Zinc</keyword>
<dbReference type="PANTHER" id="PTHR24408:SF58">
    <property type="entry name" value="TRANSCRIPTION FACTOR (TFIIIA), PUTATIVE (AFU_ORTHOLOGUE AFUA_1G05150)-RELATED"/>
    <property type="match status" value="1"/>
</dbReference>
<evidence type="ECO:0000256" key="13">
    <source>
        <dbReference type="SAM" id="MobiDB-lite"/>
    </source>
</evidence>
<name>A0A8X6HL60_TRICU</name>
<feature type="domain" description="C2H2-type" evidence="14">
    <location>
        <begin position="1015"/>
        <end position="1039"/>
    </location>
</feature>
<feature type="domain" description="C2H2-type" evidence="14">
    <location>
        <begin position="1125"/>
        <end position="1152"/>
    </location>
</feature>
<feature type="domain" description="C2H2-type" evidence="14">
    <location>
        <begin position="718"/>
        <end position="745"/>
    </location>
</feature>
<feature type="domain" description="C2H2-type" evidence="14">
    <location>
        <begin position="662"/>
        <end position="689"/>
    </location>
</feature>
<evidence type="ECO:0000259" key="14">
    <source>
        <dbReference type="PROSITE" id="PS50157"/>
    </source>
</evidence>
<dbReference type="FunFam" id="3.30.160.60:FF:000226">
    <property type="entry name" value="Zinc finger protein 236 variant"/>
    <property type="match status" value="1"/>
</dbReference>
<dbReference type="PROSITE" id="PS00028">
    <property type="entry name" value="ZINC_FINGER_C2H2_1"/>
    <property type="match status" value="24"/>
</dbReference>
<comment type="caution">
    <text evidence="15">The sequence shown here is derived from an EMBL/GenBank/DDBJ whole genome shotgun (WGS) entry which is preliminary data.</text>
</comment>
<feature type="domain" description="C2H2-type" evidence="14">
    <location>
        <begin position="930"/>
        <end position="957"/>
    </location>
</feature>
<keyword evidence="11" id="KW-0539">Nucleus</keyword>
<dbReference type="FunFam" id="3.30.160.60:FF:000264">
    <property type="entry name" value="Zinc finger protein 236"/>
    <property type="match status" value="2"/>
</dbReference>
<sequence length="1506" mass="169580">MDLAIASSISNDNLKLSTSEVTNAVAMLRTEGMSVLSSESATSVISDPSTTQFFNLPILQDGSLPGMDSQQSYILATSADGNTILVEASQLAMLSDQSIPLYDGSNLFQIASQTVIEPSLAFNKDTDENLEALGDTLENVTDKDRACTLMENDEILPPDRGASYKCEICQMEFDVEKQLYRHFMKVHSEDKPNRCSQCDMSFNKKSNLLLHEAIHSKSDPTCPECHKKFARFASLKAHLIYHEVEENLVCAECGDEFSTQFKLDKHIQEHLNEQAMDQTFICRVCSKGYRKLSYLKEHMKIHRKLKASLHRRHYKRNIDRSAFSHKCYFCGKQFQKPSQLVRHNRIHTGERPFKCDMCDKAFNQKGALLIHKAKHTGERPYICEFCPAAFAQKGNLRNHIKRVHTLMTTENTEGIHKCELCTCVFRKLGSLNAHMSRTHSISSVAFMELSKHDEIYYPDMTQVMNQLMEISKEDAPEVNKDKLEKIAIDNNVNADILQQALENSGLASSKQQQTPPVGSKPYVMTVADSVTGALRRHIMRNIGGVRWYQCLYCTKEFKKPSHRKSHMASHQRGKIGRRSRKSAKATNVSEINVANIPLQEPILITDDGLVQPVPKNSVMYTQLIQSKHASERPYSCDFCQKGFKKSSHLKQHIRSHTGEKPYKCFQCERAFVSNGVLKAHMKTHSGMKAFVCGICQASFTTNGSLKRHMCIHSNDRPYMCPYCQKTFKTSMNCKKHMHTHRYELALGMASGVAVTVISDGNSNVQYPEKEISSNTNEVQTALGEIVETGETLQGDENGHQITISDSFSLDPKASTTSVVLTQIPQHLSQDVFNTQTGEMEQAEIVTQTQEFDSSQNNLFSLTDSDFPGNHLTLQPDATSEDFVSANSSLPETIIQSDVSTVAQEVECAIETTEKKTVKSKGKKKAMRKNYTCLECNKTFKKSSYLNQHILAHTGEKPFRCQLCGELFTQAKSLAQHRDEKHLRKKSFECSICTATFTSKRGLVRHLTIHDINLPFHCAYCSDRFATKEEYKSHLKEKHADVLQETVITVPEQETIIQIPEGSVEDSLSVAHLTDTMILQSVTEKEKDRREYLPKHAHRCPHCCKSFKKPSDLIRHLRIHTGEKPYKCESCGKAFTVKSTLDSHQKTHTGEKNFSCHVCCSLFATRGSLKVHMRLHTGSRPFKCPHCELCFRTSGHRKSHVASHFRESTGRKKKNRILDAQSFEIEKDPVQELESLPVVSLAEEVVNMVQPSIQLSNGNQASIQLQPNLINPGIQLTTMDSSLMSKPIQIDASLLQQLQQHFNFNITINPSLTDQLSNKTITDTNQTTQILNVDNTASTIPTNSGTFTINPNMIIHQLGFTINPQQQTELQPTENVTLIIPETSLSKNGADELFHNPGLFDSQILTLDGSIHKDSDLLDTNKIGAQEILIDTSNVASFADINSSLNQVTCESIYECTVCNKVFKSAALLNKHSKSHKEKSKAIYHCETCNKDFKKKNQLTKHLQTHQ</sequence>
<evidence type="ECO:0000256" key="8">
    <source>
        <dbReference type="ARBA" id="ARBA00023015"/>
    </source>
</evidence>
<dbReference type="GO" id="GO:0005634">
    <property type="term" value="C:nucleus"/>
    <property type="evidence" value="ECO:0007669"/>
    <property type="project" value="UniProtKB-SubCell"/>
</dbReference>
<dbReference type="EMBL" id="BMAO01018791">
    <property type="protein sequence ID" value="GFR25996.1"/>
    <property type="molecule type" value="Genomic_DNA"/>
</dbReference>
<evidence type="ECO:0000256" key="5">
    <source>
        <dbReference type="ARBA" id="ARBA00022737"/>
    </source>
</evidence>
<dbReference type="GO" id="GO:0008270">
    <property type="term" value="F:zinc ion binding"/>
    <property type="evidence" value="ECO:0007669"/>
    <property type="project" value="UniProtKB-KW"/>
</dbReference>
<evidence type="ECO:0000256" key="12">
    <source>
        <dbReference type="PROSITE-ProRule" id="PRU00042"/>
    </source>
</evidence>
<dbReference type="SUPFAM" id="SSF57667">
    <property type="entry name" value="beta-beta-alpha zinc fingers"/>
    <property type="match status" value="13"/>
</dbReference>
<keyword evidence="9" id="KW-0238">DNA-binding</keyword>
<dbReference type="GO" id="GO:0000981">
    <property type="term" value="F:DNA-binding transcription factor activity, RNA polymerase II-specific"/>
    <property type="evidence" value="ECO:0007669"/>
    <property type="project" value="TreeGrafter"/>
</dbReference>
<dbReference type="Proteomes" id="UP000887116">
    <property type="component" value="Unassembled WGS sequence"/>
</dbReference>
<proteinExistence type="inferred from homology"/>
<dbReference type="SMART" id="SM00355">
    <property type="entry name" value="ZnF_C2H2"/>
    <property type="match status" value="24"/>
</dbReference>
<dbReference type="FunFam" id="3.30.160.60:FF:000376">
    <property type="entry name" value="Zinc finger protein 236"/>
    <property type="match status" value="1"/>
</dbReference>
<comment type="subcellular location">
    <subcellularLocation>
        <location evidence="2">Nucleus</location>
    </subcellularLocation>
</comment>
<dbReference type="FunFam" id="3.30.160.60:FF:000145">
    <property type="entry name" value="Zinc finger protein 574"/>
    <property type="match status" value="1"/>
</dbReference>
<evidence type="ECO:0000256" key="9">
    <source>
        <dbReference type="ARBA" id="ARBA00023125"/>
    </source>
</evidence>
<feature type="region of interest" description="Disordered" evidence="13">
    <location>
        <begin position="562"/>
        <end position="586"/>
    </location>
</feature>
<evidence type="ECO:0000256" key="6">
    <source>
        <dbReference type="ARBA" id="ARBA00022771"/>
    </source>
</evidence>
<gene>
    <name evidence="15" type="primary">ZNF236</name>
    <name evidence="15" type="ORF">TNCT_520921</name>
</gene>
<dbReference type="FunFam" id="3.30.160.60:FF:000385">
    <property type="entry name" value="Zinc finger protein 236 variant"/>
    <property type="match status" value="1"/>
</dbReference>
<dbReference type="Gene3D" id="3.30.160.60">
    <property type="entry name" value="Classic Zinc Finger"/>
    <property type="match status" value="18"/>
</dbReference>
<dbReference type="FunFam" id="3.30.160.60:FF:000481">
    <property type="entry name" value="zinc finger protein 236"/>
    <property type="match status" value="1"/>
</dbReference>
<feature type="domain" description="C2H2-type" evidence="14">
    <location>
        <begin position="548"/>
        <end position="575"/>
    </location>
</feature>
<feature type="domain" description="C2H2-type" evidence="14">
    <location>
        <begin position="280"/>
        <end position="307"/>
    </location>
</feature>
<dbReference type="InterPro" id="IPR036236">
    <property type="entry name" value="Znf_C2H2_sf"/>
</dbReference>
<feature type="domain" description="C2H2-type" evidence="14">
    <location>
        <begin position="1153"/>
        <end position="1180"/>
    </location>
</feature>
<evidence type="ECO:0000313" key="15">
    <source>
        <dbReference type="EMBL" id="GFR25996.1"/>
    </source>
</evidence>
<evidence type="ECO:0000256" key="1">
    <source>
        <dbReference type="ARBA" id="ARBA00003767"/>
    </source>
</evidence>
<comment type="similarity">
    <text evidence="3">Belongs to the krueppel C2H2-type zinc-finger protein family.</text>
</comment>
<reference evidence="15" key="1">
    <citation type="submission" date="2020-07" db="EMBL/GenBank/DDBJ databases">
        <title>Multicomponent nature underlies the extraordinary mechanical properties of spider dragline silk.</title>
        <authorList>
            <person name="Kono N."/>
            <person name="Nakamura H."/>
            <person name="Mori M."/>
            <person name="Yoshida Y."/>
            <person name="Ohtoshi R."/>
            <person name="Malay A.D."/>
            <person name="Moran D.A.P."/>
            <person name="Tomita M."/>
            <person name="Numata K."/>
            <person name="Arakawa K."/>
        </authorList>
    </citation>
    <scope>NUCLEOTIDE SEQUENCE</scope>
</reference>
<feature type="domain" description="C2H2-type" evidence="14">
    <location>
        <begin position="164"/>
        <end position="192"/>
    </location>
</feature>
<feature type="domain" description="C2H2-type" evidence="14">
    <location>
        <begin position="325"/>
        <end position="352"/>
    </location>
</feature>
<evidence type="ECO:0000256" key="10">
    <source>
        <dbReference type="ARBA" id="ARBA00023163"/>
    </source>
</evidence>
<feature type="domain" description="C2H2-type" evidence="14">
    <location>
        <begin position="634"/>
        <end position="661"/>
    </location>
</feature>
<feature type="domain" description="C2H2-type" evidence="14">
    <location>
        <begin position="416"/>
        <end position="440"/>
    </location>
</feature>
<feature type="domain" description="C2H2-type" evidence="14">
    <location>
        <begin position="958"/>
        <end position="986"/>
    </location>
</feature>
<dbReference type="GO" id="GO:0043565">
    <property type="term" value="F:sequence-specific DNA binding"/>
    <property type="evidence" value="ECO:0007669"/>
    <property type="project" value="TreeGrafter"/>
</dbReference>
<keyword evidence="8" id="KW-0805">Transcription regulation</keyword>
<dbReference type="FunFam" id="3.30.160.60:FF:002343">
    <property type="entry name" value="Zinc finger protein 33A"/>
    <property type="match status" value="1"/>
</dbReference>
<feature type="domain" description="C2H2-type" evidence="14">
    <location>
        <begin position="220"/>
        <end position="247"/>
    </location>
</feature>
<evidence type="ECO:0000256" key="2">
    <source>
        <dbReference type="ARBA" id="ARBA00004123"/>
    </source>
</evidence>
<dbReference type="FunFam" id="3.30.160.60:FF:000301">
    <property type="entry name" value="Zinc finger protein 236"/>
    <property type="match status" value="1"/>
</dbReference>
<protein>
    <submittedName>
        <fullName evidence="15">Zinc finger protein 236</fullName>
    </submittedName>
</protein>
<feature type="domain" description="C2H2-type" evidence="14">
    <location>
        <begin position="987"/>
        <end position="1014"/>
    </location>
</feature>
<dbReference type="PROSITE" id="PS50157">
    <property type="entry name" value="ZINC_FINGER_C2H2_2"/>
    <property type="match status" value="24"/>
</dbReference>
<feature type="domain" description="C2H2-type" evidence="14">
    <location>
        <begin position="1097"/>
        <end position="1124"/>
    </location>
</feature>
<feature type="domain" description="C2H2-type" evidence="14">
    <location>
        <begin position="1181"/>
        <end position="1208"/>
    </location>
</feature>
<feature type="domain" description="C2H2-type" evidence="14">
    <location>
        <begin position="1453"/>
        <end position="1480"/>
    </location>
</feature>
<dbReference type="InterPro" id="IPR013087">
    <property type="entry name" value="Znf_C2H2_type"/>
</dbReference>
<evidence type="ECO:0000256" key="7">
    <source>
        <dbReference type="ARBA" id="ARBA00022833"/>
    </source>
</evidence>
<feature type="compositionally biased region" description="Basic residues" evidence="13">
    <location>
        <begin position="562"/>
        <end position="583"/>
    </location>
</feature>
<dbReference type="PANTHER" id="PTHR24408">
    <property type="entry name" value="ZINC FINGER PROTEIN"/>
    <property type="match status" value="1"/>
</dbReference>
<keyword evidence="6 12" id="KW-0863">Zinc-finger</keyword>
<dbReference type="FunFam" id="3.30.160.60:FF:001732">
    <property type="entry name" value="Zgc:162936"/>
    <property type="match status" value="1"/>
</dbReference>
<feature type="domain" description="C2H2-type" evidence="14">
    <location>
        <begin position="353"/>
        <end position="380"/>
    </location>
</feature>
<dbReference type="Pfam" id="PF13912">
    <property type="entry name" value="zf-C2H2_6"/>
    <property type="match status" value="1"/>
</dbReference>
<feature type="domain" description="C2H2-type" evidence="14">
    <location>
        <begin position="1483"/>
        <end position="1506"/>
    </location>
</feature>
<dbReference type="OrthoDB" id="6077919at2759"/>
<dbReference type="Pfam" id="PF00096">
    <property type="entry name" value="zf-C2H2"/>
    <property type="match status" value="12"/>
</dbReference>
<evidence type="ECO:0000256" key="3">
    <source>
        <dbReference type="ARBA" id="ARBA00006991"/>
    </source>
</evidence>
<evidence type="ECO:0000256" key="4">
    <source>
        <dbReference type="ARBA" id="ARBA00022723"/>
    </source>
</evidence>
<feature type="domain" description="C2H2-type" evidence="14">
    <location>
        <begin position="381"/>
        <end position="405"/>
    </location>
</feature>
<evidence type="ECO:0000313" key="16">
    <source>
        <dbReference type="Proteomes" id="UP000887116"/>
    </source>
</evidence>
<dbReference type="FunFam" id="3.30.160.60:FF:001818">
    <property type="entry name" value="GDNF-inducible zinc finger protein 1 isoform X1"/>
    <property type="match status" value="1"/>
</dbReference>
<dbReference type="GO" id="GO:0005694">
    <property type="term" value="C:chromosome"/>
    <property type="evidence" value="ECO:0007669"/>
    <property type="project" value="UniProtKB-ARBA"/>
</dbReference>
<organism evidence="15 16">
    <name type="scientific">Trichonephila clavata</name>
    <name type="common">Joro spider</name>
    <name type="synonym">Nephila clavata</name>
    <dbReference type="NCBI Taxonomy" id="2740835"/>
    <lineage>
        <taxon>Eukaryota</taxon>
        <taxon>Metazoa</taxon>
        <taxon>Ecdysozoa</taxon>
        <taxon>Arthropoda</taxon>
        <taxon>Chelicerata</taxon>
        <taxon>Arachnida</taxon>
        <taxon>Araneae</taxon>
        <taxon>Araneomorphae</taxon>
        <taxon>Entelegynae</taxon>
        <taxon>Araneoidea</taxon>
        <taxon>Nephilidae</taxon>
        <taxon>Trichonephila</taxon>
    </lineage>
</organism>
<keyword evidence="16" id="KW-1185">Reference proteome</keyword>
<dbReference type="GO" id="GO:0045893">
    <property type="term" value="P:positive regulation of DNA-templated transcription"/>
    <property type="evidence" value="ECO:0007669"/>
    <property type="project" value="UniProtKB-ARBA"/>
</dbReference>
<feature type="domain" description="C2H2-type" evidence="14">
    <location>
        <begin position="690"/>
        <end position="717"/>
    </location>
</feature>
<comment type="function">
    <text evidence="1">May be involved in transcriptional regulation.</text>
</comment>